<protein>
    <recommendedName>
        <fullName evidence="3">HNH endonuclease</fullName>
    </recommendedName>
</protein>
<dbReference type="EMBL" id="NCXK01000073">
    <property type="protein sequence ID" value="PAK74863.1"/>
    <property type="molecule type" value="Genomic_DNA"/>
</dbReference>
<accession>A0A269XNA8</accession>
<dbReference type="Proteomes" id="UP000216151">
    <property type="component" value="Unassembled WGS sequence"/>
</dbReference>
<keyword evidence="2" id="KW-1185">Reference proteome</keyword>
<evidence type="ECO:0000313" key="2">
    <source>
        <dbReference type="Proteomes" id="UP000216151"/>
    </source>
</evidence>
<sequence length="197" mass="21895">MRFCGVDPPVELDHHLPKAIFKPLSLYAWNLVPLCEACNGAKLAGDAGKFVHAYFDIVPDVQFLQVEVSIENGGLITKYSIKDSAELAPELLTKLKFQMEALSLNSRFQKDVNTNFVAHTTGLHMAAELGGGESVSYYLRKQAAVKTRAFYRNHWRLVLLKALANHDEFCNGGFKVVLPDEQAREVADNLATRDVSS</sequence>
<proteinExistence type="predicted"/>
<name>A0A269XNA8_9PROT</name>
<reference evidence="1 2" key="1">
    <citation type="submission" date="2017-04" db="EMBL/GenBank/DDBJ databases">
        <title>Kefir bacterial isolates.</title>
        <authorList>
            <person name="Kim Y."/>
            <person name="Blasche S."/>
            <person name="Patil K.R."/>
        </authorList>
    </citation>
    <scope>NUCLEOTIDE SEQUENCE [LARGE SCALE GENOMIC DNA]</scope>
    <source>
        <strain evidence="1 2">KR</strain>
    </source>
</reference>
<dbReference type="AlphaFoldDB" id="A0A269XNA8"/>
<evidence type="ECO:0000313" key="1">
    <source>
        <dbReference type="EMBL" id="PAK74863.1"/>
    </source>
</evidence>
<gene>
    <name evidence="1" type="ORF">B8X00_13945</name>
</gene>
<evidence type="ECO:0008006" key="3">
    <source>
        <dbReference type="Google" id="ProtNLM"/>
    </source>
</evidence>
<comment type="caution">
    <text evidence="1">The sequence shown here is derived from an EMBL/GenBank/DDBJ whole genome shotgun (WGS) entry which is preliminary data.</text>
</comment>
<organism evidence="1 2">
    <name type="scientific">Acetobacter fabarum</name>
    <dbReference type="NCBI Taxonomy" id="483199"/>
    <lineage>
        <taxon>Bacteria</taxon>
        <taxon>Pseudomonadati</taxon>
        <taxon>Pseudomonadota</taxon>
        <taxon>Alphaproteobacteria</taxon>
        <taxon>Acetobacterales</taxon>
        <taxon>Acetobacteraceae</taxon>
        <taxon>Acetobacter</taxon>
    </lineage>
</organism>